<organism evidence="1 2">
    <name type="scientific">Bacillus atrophaeus (strain 1942)</name>
    <dbReference type="NCBI Taxonomy" id="720555"/>
    <lineage>
        <taxon>Bacteria</taxon>
        <taxon>Bacillati</taxon>
        <taxon>Bacillota</taxon>
        <taxon>Bacilli</taxon>
        <taxon>Bacillales</taxon>
        <taxon>Bacillaceae</taxon>
        <taxon>Bacillus</taxon>
    </lineage>
</organism>
<evidence type="ECO:0000313" key="1">
    <source>
        <dbReference type="EMBL" id="ADP33423.1"/>
    </source>
</evidence>
<name>A0ABM5LZY2_BACA1</name>
<sequence length="38" mass="4634">MNKSCETSLEKMGEVFFIKSLKKQNLLVKVYTYKMYFY</sequence>
<reference evidence="1 2" key="1">
    <citation type="journal article" date="2011" name="Front. Microbiol.">
        <title>Genomic signatures of strain selection and enhancement in Bacillus atrophaeus var. globigii, a historical biowarfare simulant.</title>
        <authorList>
            <person name="Gibbons H.S."/>
            <person name="Broomall S.M."/>
            <person name="McNew L.A."/>
            <person name="Daligault H."/>
            <person name="Chapman C."/>
            <person name="Bruce D."/>
            <person name="Karavis M."/>
            <person name="Krepps M."/>
            <person name="McGregor P.A."/>
            <person name="Hong C."/>
            <person name="Park K.H."/>
            <person name="Akmal A."/>
            <person name="Feldman A."/>
            <person name="Lin J.S."/>
            <person name="Chang W.E."/>
            <person name="Higgs B.W."/>
            <person name="Demirev P."/>
            <person name="Lindquist J."/>
            <person name="Liem A."/>
            <person name="Fochler E."/>
            <person name="Read T.D."/>
            <person name="Tapia R."/>
            <person name="Johnson S."/>
            <person name="Bishop-Lilly K.A."/>
            <person name="Detter C."/>
            <person name="Han C."/>
            <person name="Sozhamannan S."/>
            <person name="Rosenzweig C.N."/>
            <person name="Skowronski E.W."/>
        </authorList>
    </citation>
    <scope>NUCLEOTIDE SEQUENCE [LARGE SCALE GENOMIC DNA]</scope>
    <source>
        <strain evidence="1 2">1942</strain>
    </source>
</reference>
<dbReference type="EMBL" id="CP002207">
    <property type="protein sequence ID" value="ADP33423.1"/>
    <property type="molecule type" value="Genomic_DNA"/>
</dbReference>
<keyword evidence="2" id="KW-1185">Reference proteome</keyword>
<dbReference type="Proteomes" id="UP000006867">
    <property type="component" value="Chromosome"/>
</dbReference>
<protein>
    <submittedName>
        <fullName evidence="1">Uncharacterized protein</fullName>
    </submittedName>
</protein>
<evidence type="ECO:0000313" key="2">
    <source>
        <dbReference type="Proteomes" id="UP000006867"/>
    </source>
</evidence>
<proteinExistence type="predicted"/>
<accession>A0ABM5LZY2</accession>
<gene>
    <name evidence="1" type="ordered locus">BATR1942_12460</name>
</gene>